<protein>
    <submittedName>
        <fullName evidence="1">Uncharacterized protein</fullName>
    </submittedName>
</protein>
<dbReference type="Proteomes" id="UP001417504">
    <property type="component" value="Unassembled WGS sequence"/>
</dbReference>
<dbReference type="EMBL" id="JBBNAE010000010">
    <property type="protein sequence ID" value="KAK9090101.1"/>
    <property type="molecule type" value="Genomic_DNA"/>
</dbReference>
<dbReference type="AlphaFoldDB" id="A0AAP0EBA8"/>
<evidence type="ECO:0000313" key="1">
    <source>
        <dbReference type="EMBL" id="KAK9090101.1"/>
    </source>
</evidence>
<gene>
    <name evidence="1" type="ORF">Sjap_023278</name>
</gene>
<proteinExistence type="predicted"/>
<keyword evidence="2" id="KW-1185">Reference proteome</keyword>
<accession>A0AAP0EBA8</accession>
<evidence type="ECO:0000313" key="2">
    <source>
        <dbReference type="Proteomes" id="UP001417504"/>
    </source>
</evidence>
<sequence length="57" mass="6257">MHSHGSGTSQGIYGEIMLLQPMFGTMKCYLQNLQDNMENSGIHEDPSSMLVGLAREA</sequence>
<organism evidence="1 2">
    <name type="scientific">Stephania japonica</name>
    <dbReference type="NCBI Taxonomy" id="461633"/>
    <lineage>
        <taxon>Eukaryota</taxon>
        <taxon>Viridiplantae</taxon>
        <taxon>Streptophyta</taxon>
        <taxon>Embryophyta</taxon>
        <taxon>Tracheophyta</taxon>
        <taxon>Spermatophyta</taxon>
        <taxon>Magnoliopsida</taxon>
        <taxon>Ranunculales</taxon>
        <taxon>Menispermaceae</taxon>
        <taxon>Menispermoideae</taxon>
        <taxon>Cissampelideae</taxon>
        <taxon>Stephania</taxon>
    </lineage>
</organism>
<comment type="caution">
    <text evidence="1">The sequence shown here is derived from an EMBL/GenBank/DDBJ whole genome shotgun (WGS) entry which is preliminary data.</text>
</comment>
<name>A0AAP0EBA8_9MAGN</name>
<reference evidence="1 2" key="1">
    <citation type="submission" date="2024-01" db="EMBL/GenBank/DDBJ databases">
        <title>Genome assemblies of Stephania.</title>
        <authorList>
            <person name="Yang L."/>
        </authorList>
    </citation>
    <scope>NUCLEOTIDE SEQUENCE [LARGE SCALE GENOMIC DNA]</scope>
    <source>
        <strain evidence="1">QJT</strain>
        <tissue evidence="1">Leaf</tissue>
    </source>
</reference>